<accession>A0AAJ6TT39</accession>
<dbReference type="KEGG" id="peu:105120058"/>
<dbReference type="RefSeq" id="XP_011016546.1">
    <property type="nucleotide sequence ID" value="XM_011018244.1"/>
</dbReference>
<dbReference type="Proteomes" id="UP000694918">
    <property type="component" value="Unplaced"/>
</dbReference>
<dbReference type="Pfam" id="PF00085">
    <property type="entry name" value="Thioredoxin"/>
    <property type="match status" value="1"/>
</dbReference>
<dbReference type="PANTHER" id="PTHR18929:SF246">
    <property type="entry name" value="PROTEIN DISULFIDE ISOMERASE-LIKE 1-4"/>
    <property type="match status" value="1"/>
</dbReference>
<dbReference type="AlphaFoldDB" id="A0AAJ6TT39"/>
<dbReference type="CDD" id="cd02995">
    <property type="entry name" value="PDI_a_PDI_a'_C"/>
    <property type="match status" value="1"/>
</dbReference>
<feature type="domain" description="Thioredoxin" evidence="3">
    <location>
        <begin position="51"/>
        <end position="180"/>
    </location>
</feature>
<feature type="non-terminal residue" evidence="5">
    <location>
        <position position="1"/>
    </location>
</feature>
<dbReference type="FunFam" id="3.40.30.10:FF:000109">
    <property type="entry name" value="Protein disulfide-isomerase"/>
    <property type="match status" value="1"/>
</dbReference>
<proteinExistence type="inferred from homology"/>
<dbReference type="Gene3D" id="3.40.30.10">
    <property type="entry name" value="Glutaredoxin"/>
    <property type="match status" value="2"/>
</dbReference>
<gene>
    <name evidence="5" type="primary">LOC105120058</name>
</gene>
<reference evidence="5" key="1">
    <citation type="submission" date="2025-08" db="UniProtKB">
        <authorList>
            <consortium name="RefSeq"/>
        </authorList>
    </citation>
    <scope>IDENTIFICATION</scope>
</reference>
<sequence length="214" mass="23538">NEDVGKPVSEYFGISGTAPKVLAYTGNDDAKKFVLDGDVTLDNIKAFGEDFIEDKLKPFFKSDPVPESNDGDVKIVVGNNFDEIVLDESKDVLLEIYAPWCGHCQSLEPTYNKLAAHLRGIESIVIAKMDGTTNEHPRAKSDGFPTLLFFPAGNKSFDPITVDTDRTVVAFYKFIKKHASIPFKLQKPASTSKAESSDAKDGIESSTREVKDEL</sequence>
<evidence type="ECO:0000313" key="5">
    <source>
        <dbReference type="RefSeq" id="XP_011016546.1"/>
    </source>
</evidence>
<feature type="compositionally biased region" description="Basic and acidic residues" evidence="2">
    <location>
        <begin position="195"/>
        <end position="214"/>
    </location>
</feature>
<dbReference type="PRINTS" id="PR00421">
    <property type="entry name" value="THIOREDOXIN"/>
</dbReference>
<dbReference type="InterPro" id="IPR036249">
    <property type="entry name" value="Thioredoxin-like_sf"/>
</dbReference>
<dbReference type="InterPro" id="IPR017937">
    <property type="entry name" value="Thioredoxin_CS"/>
</dbReference>
<keyword evidence="4" id="KW-1185">Reference proteome</keyword>
<dbReference type="GeneID" id="105120058"/>
<dbReference type="GO" id="GO:0034976">
    <property type="term" value="P:response to endoplasmic reticulum stress"/>
    <property type="evidence" value="ECO:0007669"/>
    <property type="project" value="TreeGrafter"/>
</dbReference>
<comment type="similarity">
    <text evidence="1">Belongs to the protein disulfide isomerase family.</text>
</comment>
<dbReference type="InterPro" id="IPR013766">
    <property type="entry name" value="Thioredoxin_domain"/>
</dbReference>
<dbReference type="SUPFAM" id="SSF52833">
    <property type="entry name" value="Thioredoxin-like"/>
    <property type="match status" value="2"/>
</dbReference>
<dbReference type="PANTHER" id="PTHR18929">
    <property type="entry name" value="PROTEIN DISULFIDE ISOMERASE"/>
    <property type="match status" value="1"/>
</dbReference>
<organism evidence="4 5">
    <name type="scientific">Populus euphratica</name>
    <name type="common">Euphrates poplar</name>
    <dbReference type="NCBI Taxonomy" id="75702"/>
    <lineage>
        <taxon>Eukaryota</taxon>
        <taxon>Viridiplantae</taxon>
        <taxon>Streptophyta</taxon>
        <taxon>Embryophyta</taxon>
        <taxon>Tracheophyta</taxon>
        <taxon>Spermatophyta</taxon>
        <taxon>Magnoliopsida</taxon>
        <taxon>eudicotyledons</taxon>
        <taxon>Gunneridae</taxon>
        <taxon>Pentapetalae</taxon>
        <taxon>rosids</taxon>
        <taxon>fabids</taxon>
        <taxon>Malpighiales</taxon>
        <taxon>Salicaceae</taxon>
        <taxon>Saliceae</taxon>
        <taxon>Populus</taxon>
    </lineage>
</organism>
<evidence type="ECO:0000259" key="3">
    <source>
        <dbReference type="PROSITE" id="PS51352"/>
    </source>
</evidence>
<dbReference type="GO" id="GO:0003756">
    <property type="term" value="F:protein disulfide isomerase activity"/>
    <property type="evidence" value="ECO:0007669"/>
    <property type="project" value="TreeGrafter"/>
</dbReference>
<dbReference type="GO" id="GO:0006457">
    <property type="term" value="P:protein folding"/>
    <property type="evidence" value="ECO:0007669"/>
    <property type="project" value="TreeGrafter"/>
</dbReference>
<dbReference type="PROSITE" id="PS51352">
    <property type="entry name" value="THIOREDOXIN_2"/>
    <property type="match status" value="1"/>
</dbReference>
<evidence type="ECO:0000256" key="2">
    <source>
        <dbReference type="SAM" id="MobiDB-lite"/>
    </source>
</evidence>
<dbReference type="PROSITE" id="PS00194">
    <property type="entry name" value="THIOREDOXIN_1"/>
    <property type="match status" value="1"/>
</dbReference>
<name>A0AAJ6TT39_POPEU</name>
<evidence type="ECO:0000313" key="4">
    <source>
        <dbReference type="Proteomes" id="UP000694918"/>
    </source>
</evidence>
<protein>
    <submittedName>
        <fullName evidence="5">Protein disulfide isomerase-like 1-4</fullName>
    </submittedName>
</protein>
<dbReference type="GO" id="GO:0005783">
    <property type="term" value="C:endoplasmic reticulum"/>
    <property type="evidence" value="ECO:0007669"/>
    <property type="project" value="TreeGrafter"/>
</dbReference>
<feature type="region of interest" description="Disordered" evidence="2">
    <location>
        <begin position="186"/>
        <end position="214"/>
    </location>
</feature>
<evidence type="ECO:0000256" key="1">
    <source>
        <dbReference type="ARBA" id="ARBA00006347"/>
    </source>
</evidence>